<evidence type="ECO:0000256" key="2">
    <source>
        <dbReference type="SAM" id="MobiDB-lite"/>
    </source>
</evidence>
<feature type="compositionally biased region" description="Polar residues" evidence="2">
    <location>
        <begin position="766"/>
        <end position="791"/>
    </location>
</feature>
<dbReference type="InterPro" id="IPR025724">
    <property type="entry name" value="GAG-pre-integrase_dom"/>
</dbReference>
<dbReference type="CDD" id="cd09272">
    <property type="entry name" value="RNase_HI_RT_Ty1"/>
    <property type="match status" value="1"/>
</dbReference>
<dbReference type="SUPFAM" id="SSF53098">
    <property type="entry name" value="Ribonuclease H-like"/>
    <property type="match status" value="1"/>
</dbReference>
<dbReference type="PANTHER" id="PTHR11439">
    <property type="entry name" value="GAG-POL-RELATED RETROTRANSPOSON"/>
    <property type="match status" value="1"/>
</dbReference>
<feature type="compositionally biased region" description="Low complexity" evidence="2">
    <location>
        <begin position="792"/>
        <end position="811"/>
    </location>
</feature>
<dbReference type="Pfam" id="PF14244">
    <property type="entry name" value="Retrotran_gag_3"/>
    <property type="match status" value="1"/>
</dbReference>
<dbReference type="GO" id="GO:0015074">
    <property type="term" value="P:DNA integration"/>
    <property type="evidence" value="ECO:0007669"/>
    <property type="project" value="InterPro"/>
</dbReference>
<dbReference type="InterPro" id="IPR029472">
    <property type="entry name" value="Copia-like_N"/>
</dbReference>
<sequence>MALVSPSLDSTNYHSWSRSMLTALSAKNKVEFVDGSAPQPPSSDRIYSAWKRCNNMVVSWLVPSVSFSIRQSILWMDSAEEIWRDLKSRYSQGDLLRISALQLEASSIKQGDLSVTDYFTQLRIIWDELENFRPDPICVCIVKCICKVSSILAQRKLEDQAMQFLRGLNDQYANVRSHVLLMDPLPPINKIFSYVAQQERQFAVSDSLAEVKNGFANAAIMNSTCNFCGRNGHTESTCYRKHGFPDKNGKSSSNRGKACSHCGKNGHTVDTCYKKHGFPPGHRFSNNKSASANSSVQPHICTTHSFDTTPWIIDSGATDHVTCSLQFFTSYKLIEPVIVNLPTGHKVTATHSGTVYFSSNFQLTDVLYISSFAFNLISVSKLVSTTSYQITFTNNVCFIQDIRTKMKIGSVDVRGGLYQLIPHHFKPPFIHSTIIHPKCDVIPIDLWHFRLGHLSNTRLHNMQQLYPCLTINKDFTCNICHYAKQRKLSFSSSHSTASRPFSLLHMDIWGPYSCISSIHGHKFFFTIVDDNTHFTWIFLMINKSETRMHISNFINLIENQFNTRIQTIQTDNGAEFLMQNFFNSKGIVHQTTCIETPQQNGVVERKHQHLLNVTHALLFHSKLPYCFWSYALLHATYLINRITTPLLDNKTPFQKLYGQTCDITELRVFGCLCYVSTSTANRKKLDPRAHPCVFLGFSPTTKGYITYDLHTRAITISRNVSFYENHFPLLQSTSSTSNIPVVSPISFGIHSPSHDLISILPDPHQHNVTSPNPATTSHDSISLAPYSTTADSLPPNSSPLRRSTRLRNPPSYLQDYHHSLTSTSTNLHPGMLYPIEKYISYSRLSNDFQAFVSSISAVSEPHSYAEAAKHDCWLKAMHAELEALKMNQTWTLTPLPPHKQAVGCRWIYKIKYNADGSIERYKARLVAKGYTQVEGLDYLATFSPVAKLTTVRLLLALAAVFDWHLKQLDVNNAFLHGDLNEEVYMTLPLGMRPEYSNQVCKLQKSLYGLKQASRQWFAKLSSFLIHHGYHQSASDHSLFMKFSSSSTTALLIYVDDIVLAGNNLSEIQLITGLLDVAFKIKDLGNLKYFLGLEVARNKSGIHLSQRKYVLDILSDCGMMASRPVSTPMDYTSRLSASSGTPLADPSSYRRLLGRLIYLTTTRPDISYVVHHLSQFMSAPSTAHSQAIFRILRYLKQAPGSGLFFPTNSSLHLKAFSDSDWAGCLDTRRSITGFSVYLGDSLISWRSKKQPTVSRSSSEAEYRALATTTSELQWLTYLLHDLHVPVHQPALLYCDNQSALHIAANQVFHERTKHIDIDCHLVREKLQSGLLKLLPVASPHQLADIFTKSLSPSMFTALYSKLGMLNLYSQLEGGSHE</sequence>
<organism evidence="4 5">
    <name type="scientific">Cajanus cajan</name>
    <name type="common">Pigeon pea</name>
    <name type="synonym">Cajanus indicus</name>
    <dbReference type="NCBI Taxonomy" id="3821"/>
    <lineage>
        <taxon>Eukaryota</taxon>
        <taxon>Viridiplantae</taxon>
        <taxon>Streptophyta</taxon>
        <taxon>Embryophyta</taxon>
        <taxon>Tracheophyta</taxon>
        <taxon>Spermatophyta</taxon>
        <taxon>Magnoliopsida</taxon>
        <taxon>eudicotyledons</taxon>
        <taxon>Gunneridae</taxon>
        <taxon>Pentapetalae</taxon>
        <taxon>rosids</taxon>
        <taxon>fabids</taxon>
        <taxon>Fabales</taxon>
        <taxon>Fabaceae</taxon>
        <taxon>Papilionoideae</taxon>
        <taxon>50 kb inversion clade</taxon>
        <taxon>NPAAA clade</taxon>
        <taxon>indigoferoid/millettioid clade</taxon>
        <taxon>Phaseoleae</taxon>
        <taxon>Cajanus</taxon>
    </lineage>
</organism>
<dbReference type="Gramene" id="C.cajan_42334.t">
    <property type="protein sequence ID" value="C.cajan_42334.t"/>
    <property type="gene ID" value="C.cajan_42334"/>
</dbReference>
<evidence type="ECO:0000259" key="3">
    <source>
        <dbReference type="PROSITE" id="PS50994"/>
    </source>
</evidence>
<dbReference type="Gene3D" id="3.30.420.10">
    <property type="entry name" value="Ribonuclease H-like superfamily/Ribonuclease H"/>
    <property type="match status" value="1"/>
</dbReference>
<dbReference type="SUPFAM" id="SSF56672">
    <property type="entry name" value="DNA/RNA polymerases"/>
    <property type="match status" value="1"/>
</dbReference>
<keyword evidence="1" id="KW-0378">Hydrolase</keyword>
<dbReference type="Pfam" id="PF22936">
    <property type="entry name" value="Pol_BBD"/>
    <property type="match status" value="1"/>
</dbReference>
<name>A0A151QVL3_CAJCA</name>
<dbReference type="InterPro" id="IPR036397">
    <property type="entry name" value="RNaseH_sf"/>
</dbReference>
<keyword evidence="1" id="KW-0645">Protease</keyword>
<keyword evidence="5" id="KW-1185">Reference proteome</keyword>
<keyword evidence="1" id="KW-0064">Aspartyl protease</keyword>
<dbReference type="InterPro" id="IPR043502">
    <property type="entry name" value="DNA/RNA_pol_sf"/>
</dbReference>
<dbReference type="Pfam" id="PF00665">
    <property type="entry name" value="rve"/>
    <property type="match status" value="1"/>
</dbReference>
<dbReference type="GO" id="GO:0004190">
    <property type="term" value="F:aspartic-type endopeptidase activity"/>
    <property type="evidence" value="ECO:0007669"/>
    <property type="project" value="UniProtKB-KW"/>
</dbReference>
<dbReference type="Gene3D" id="4.10.60.10">
    <property type="entry name" value="Zinc finger, CCHC-type"/>
    <property type="match status" value="1"/>
</dbReference>
<feature type="region of interest" description="Disordered" evidence="2">
    <location>
        <begin position="762"/>
        <end position="817"/>
    </location>
</feature>
<dbReference type="InterPro" id="IPR057670">
    <property type="entry name" value="SH3_retrovirus"/>
</dbReference>
<dbReference type="Pfam" id="PF07727">
    <property type="entry name" value="RVT_2"/>
    <property type="match status" value="1"/>
</dbReference>
<dbReference type="Pfam" id="PF13976">
    <property type="entry name" value="gag_pre-integrs"/>
    <property type="match status" value="1"/>
</dbReference>
<proteinExistence type="predicted"/>
<dbReference type="Pfam" id="PF25597">
    <property type="entry name" value="SH3_retrovirus"/>
    <property type="match status" value="1"/>
</dbReference>
<reference evidence="4" key="1">
    <citation type="journal article" date="2012" name="Nat. Biotechnol.">
        <title>Draft genome sequence of pigeonpea (Cajanus cajan), an orphan legume crop of resource-poor farmers.</title>
        <authorList>
            <person name="Varshney R.K."/>
            <person name="Chen W."/>
            <person name="Li Y."/>
            <person name="Bharti A.K."/>
            <person name="Saxena R.K."/>
            <person name="Schlueter J.A."/>
            <person name="Donoghue M.T."/>
            <person name="Azam S."/>
            <person name="Fan G."/>
            <person name="Whaley A.M."/>
            <person name="Farmer A.D."/>
            <person name="Sheridan J."/>
            <person name="Iwata A."/>
            <person name="Tuteja R."/>
            <person name="Penmetsa R.V."/>
            <person name="Wu W."/>
            <person name="Upadhyaya H.D."/>
            <person name="Yang S.P."/>
            <person name="Shah T."/>
            <person name="Saxena K.B."/>
            <person name="Michael T."/>
            <person name="McCombie W.R."/>
            <person name="Yang B."/>
            <person name="Zhang G."/>
            <person name="Yang H."/>
            <person name="Wang J."/>
            <person name="Spillane C."/>
            <person name="Cook D.R."/>
            <person name="May G.D."/>
            <person name="Xu X."/>
            <person name="Jackson S.A."/>
        </authorList>
    </citation>
    <scope>NUCLEOTIDE SEQUENCE [LARGE SCALE GENOMIC DNA]</scope>
</reference>
<dbReference type="EMBL" id="KQ484632">
    <property type="protein sequence ID" value="KYP34293.1"/>
    <property type="molecule type" value="Genomic_DNA"/>
</dbReference>
<feature type="domain" description="Integrase catalytic" evidence="3">
    <location>
        <begin position="496"/>
        <end position="660"/>
    </location>
</feature>
<evidence type="ECO:0000256" key="1">
    <source>
        <dbReference type="ARBA" id="ARBA00022750"/>
    </source>
</evidence>
<dbReference type="InterPro" id="IPR013103">
    <property type="entry name" value="RVT_2"/>
</dbReference>
<protein>
    <submittedName>
        <fullName evidence="4">Retrovirus-related Pol polyprotein from transposon TNT 1-94</fullName>
    </submittedName>
</protein>
<evidence type="ECO:0000313" key="4">
    <source>
        <dbReference type="EMBL" id="KYP34293.1"/>
    </source>
</evidence>
<dbReference type="PANTHER" id="PTHR11439:SF470">
    <property type="entry name" value="CYSTEINE-RICH RLK (RECEPTOR-LIKE PROTEIN KINASE) 8"/>
    <property type="match status" value="1"/>
</dbReference>
<gene>
    <name evidence="4" type="ORF">KK1_044776</name>
</gene>
<evidence type="ECO:0000313" key="5">
    <source>
        <dbReference type="Proteomes" id="UP000075243"/>
    </source>
</evidence>
<dbReference type="GO" id="GO:0003676">
    <property type="term" value="F:nucleic acid binding"/>
    <property type="evidence" value="ECO:0007669"/>
    <property type="project" value="InterPro"/>
</dbReference>
<dbReference type="InterPro" id="IPR054722">
    <property type="entry name" value="PolX-like_BBD"/>
</dbReference>
<dbReference type="InterPro" id="IPR001584">
    <property type="entry name" value="Integrase_cat-core"/>
</dbReference>
<accession>A0A151QVL3</accession>
<dbReference type="OMA" id="NICHYAK"/>
<dbReference type="Proteomes" id="UP000075243">
    <property type="component" value="Unassembled WGS sequence"/>
</dbReference>
<dbReference type="PROSITE" id="PS50994">
    <property type="entry name" value="INTEGRASE"/>
    <property type="match status" value="1"/>
</dbReference>
<dbReference type="InterPro" id="IPR012337">
    <property type="entry name" value="RNaseH-like_sf"/>
</dbReference>